<protein>
    <submittedName>
        <fullName evidence="3">YfcE family phosphodiesterase</fullName>
    </submittedName>
</protein>
<comment type="caution">
    <text evidence="3">The sequence shown here is derived from an EMBL/GenBank/DDBJ whole genome shotgun (WGS) entry which is preliminary data.</text>
</comment>
<evidence type="ECO:0000313" key="4">
    <source>
        <dbReference type="Proteomes" id="UP000216475"/>
    </source>
</evidence>
<dbReference type="GO" id="GO:0016791">
    <property type="term" value="F:phosphatase activity"/>
    <property type="evidence" value="ECO:0007669"/>
    <property type="project" value="TreeGrafter"/>
</dbReference>
<dbReference type="PANTHER" id="PTHR42850">
    <property type="entry name" value="METALLOPHOSPHOESTERASE"/>
    <property type="match status" value="1"/>
</dbReference>
<sequence>MRIAVLTDIHGNLPAVEAVLADIDKRGDIEHIYCLGDMLAIGYETNRILELLFGREDILMITGNHDEAVLALSRQETYPESHQSERAHHQWIADRTDPGYLDKIHRLPRQIFQQIEGHAVLFTHYHISHDKATTHISENPFSRIVKPSLESLELLFQEQTDTELICFGHHHPLHHFRNNRSIFLNPGSLGCQPKPAAPYAIIDIKEEIKIKLTEVLYDNRSFLEGYERLKVPERDIILKIFHGGQLQK</sequence>
<dbReference type="InterPro" id="IPR011152">
    <property type="entry name" value="Pesterase_MJ0912"/>
</dbReference>
<dbReference type="RefSeq" id="WP_095269948.1">
    <property type="nucleotide sequence ID" value="NZ_NPBH01000031.1"/>
</dbReference>
<dbReference type="GO" id="GO:0005737">
    <property type="term" value="C:cytoplasm"/>
    <property type="evidence" value="ECO:0007669"/>
    <property type="project" value="TreeGrafter"/>
</dbReference>
<dbReference type="PANTHER" id="PTHR42850:SF2">
    <property type="entry name" value="BLL5683 PROTEIN"/>
    <property type="match status" value="1"/>
</dbReference>
<dbReference type="Proteomes" id="UP000216475">
    <property type="component" value="Unassembled WGS sequence"/>
</dbReference>
<organism evidence="3 4">
    <name type="scientific">Terribacillus saccharophilus</name>
    <dbReference type="NCBI Taxonomy" id="361277"/>
    <lineage>
        <taxon>Bacteria</taxon>
        <taxon>Bacillati</taxon>
        <taxon>Bacillota</taxon>
        <taxon>Bacilli</taxon>
        <taxon>Bacillales</taxon>
        <taxon>Bacillaceae</taxon>
        <taxon>Terribacillus</taxon>
    </lineage>
</organism>
<reference evidence="3 4" key="1">
    <citation type="submission" date="2017-07" db="EMBL/GenBank/DDBJ databases">
        <title>Isolation and whole genome analysis of endospore-forming bacteria from heroin.</title>
        <authorList>
            <person name="Kalinowski J."/>
            <person name="Ahrens B."/>
            <person name="Al-Dilaimi A."/>
            <person name="Winkler A."/>
            <person name="Wibberg D."/>
            <person name="Schleenbecker U."/>
            <person name="Ruckert C."/>
            <person name="Wolfel R."/>
            <person name="Grass G."/>
        </authorList>
    </citation>
    <scope>NUCLEOTIDE SEQUENCE [LARGE SCALE GENOMIC DNA]</scope>
    <source>
        <strain evidence="3 4">7509</strain>
    </source>
</reference>
<comment type="similarity">
    <text evidence="1">Belongs to the metallophosphoesterase superfamily. YfcE family.</text>
</comment>
<dbReference type="Pfam" id="PF12850">
    <property type="entry name" value="Metallophos_2"/>
    <property type="match status" value="1"/>
</dbReference>
<gene>
    <name evidence="3" type="ORF">CHI12_08845</name>
</gene>
<proteinExistence type="inferred from homology"/>
<evidence type="ECO:0000259" key="2">
    <source>
        <dbReference type="Pfam" id="PF12850"/>
    </source>
</evidence>
<dbReference type="InterPro" id="IPR024654">
    <property type="entry name" value="Calcineurin-like_PHP_lpxH"/>
</dbReference>
<dbReference type="SUPFAM" id="SSF56300">
    <property type="entry name" value="Metallo-dependent phosphatases"/>
    <property type="match status" value="1"/>
</dbReference>
<accession>A0A268HDH9</accession>
<name>A0A268HDH9_9BACI</name>
<evidence type="ECO:0000256" key="1">
    <source>
        <dbReference type="ARBA" id="ARBA00008950"/>
    </source>
</evidence>
<dbReference type="CDD" id="cd00838">
    <property type="entry name" value="MPP_superfamily"/>
    <property type="match status" value="1"/>
</dbReference>
<dbReference type="PIRSF" id="PIRSF000883">
    <property type="entry name" value="Pesterase_MJ0912"/>
    <property type="match status" value="1"/>
</dbReference>
<dbReference type="Gene3D" id="3.60.21.10">
    <property type="match status" value="1"/>
</dbReference>
<evidence type="ECO:0000313" key="3">
    <source>
        <dbReference type="EMBL" id="PAE07937.1"/>
    </source>
</evidence>
<dbReference type="InterPro" id="IPR029052">
    <property type="entry name" value="Metallo-depent_PP-like"/>
</dbReference>
<dbReference type="AlphaFoldDB" id="A0A268HDH9"/>
<feature type="domain" description="Calcineurin-like phosphoesterase" evidence="2">
    <location>
        <begin position="1"/>
        <end position="206"/>
    </location>
</feature>
<dbReference type="InterPro" id="IPR050126">
    <property type="entry name" value="Ap4A_hydrolase"/>
</dbReference>
<dbReference type="EMBL" id="NPBH01000031">
    <property type="protein sequence ID" value="PAE07937.1"/>
    <property type="molecule type" value="Genomic_DNA"/>
</dbReference>